<dbReference type="RefSeq" id="WP_344342708.1">
    <property type="nucleotide sequence ID" value="NZ_BAAAQT010000006.1"/>
</dbReference>
<evidence type="ECO:0000256" key="4">
    <source>
        <dbReference type="ARBA" id="ARBA00023088"/>
    </source>
</evidence>
<gene>
    <name evidence="7" type="ORF">GCM10009846_17270</name>
</gene>
<proteinExistence type="predicted"/>
<evidence type="ECO:0000259" key="6">
    <source>
        <dbReference type="PROSITE" id="PS50847"/>
    </source>
</evidence>
<feature type="transmembrane region" description="Helical" evidence="5">
    <location>
        <begin position="1037"/>
        <end position="1055"/>
    </location>
</feature>
<feature type="domain" description="Gram-positive cocci surface proteins LPxTG" evidence="6">
    <location>
        <begin position="1030"/>
        <end position="1061"/>
    </location>
</feature>
<keyword evidence="5" id="KW-0812">Transmembrane</keyword>
<dbReference type="InterPro" id="IPR044048">
    <property type="entry name" value="Big_12"/>
</dbReference>
<keyword evidence="5" id="KW-1133">Transmembrane helix</keyword>
<dbReference type="InterPro" id="IPR019931">
    <property type="entry name" value="LPXTG_anchor"/>
</dbReference>
<keyword evidence="3" id="KW-0732">Signal</keyword>
<reference evidence="8" key="1">
    <citation type="journal article" date="2019" name="Int. J. Syst. Evol. Microbiol.">
        <title>The Global Catalogue of Microorganisms (GCM) 10K type strain sequencing project: providing services to taxonomists for standard genome sequencing and annotation.</title>
        <authorList>
            <consortium name="The Broad Institute Genomics Platform"/>
            <consortium name="The Broad Institute Genome Sequencing Center for Infectious Disease"/>
            <person name="Wu L."/>
            <person name="Ma J."/>
        </authorList>
    </citation>
    <scope>NUCLEOTIDE SEQUENCE [LARGE SCALE GENOMIC DNA]</scope>
    <source>
        <strain evidence="8">JCM 16026</strain>
    </source>
</reference>
<accession>A0ABP5MI43</accession>
<keyword evidence="8" id="KW-1185">Reference proteome</keyword>
<name>A0ABP5MI43_9MICO</name>
<dbReference type="Pfam" id="PF19078">
    <property type="entry name" value="Big_12"/>
    <property type="match status" value="1"/>
</dbReference>
<dbReference type="NCBIfam" id="TIGR01167">
    <property type="entry name" value="LPXTG_anchor"/>
    <property type="match status" value="1"/>
</dbReference>
<sequence>MRRTLHRAAAAALTAALALGGVVAVGIAPATAAPLSFSGQVGPTDPQVGNVCETQALSHSSTQQFSVSAPGVYTATMTAMSSGDLMYSLMAGSSSCLAFNDDTNDLRPAVEATLQPGVLYRLIVTNYLAGSTATTTWTTAMDGPGTIVLGAGPAVTIAQAAGQLDPSTSSPVRFQVDFSEPVSGFDASDVILSGPTGSTAIVAGGPSSYVVEVSGMQSSGRVGIAVAVGAASSSATGLATLTPTVVDASVVYAPPSAVTVQQSSGQADAASTLPVSFDVRFAEAVTGFVAGDVLVSGTAGGGAVTVTGSGTSYVVSVAGAQRPGSIEVAIPANVAQTAFGGGTLEATSTDRSVTFLPNAPVATIAPIATTTASLPARFSVEFDGPVEGFDAQDVLLGGTAAPAGVTVSGSGASYAVDVTDAAAAGTITAQVRAIAASRFSLTNAASGVATATFAPPRPTVTIEQAPTQDDPTTTPVADFAIELSEEVTGLSASDFVVGGTAGATEVTLEGSGSSYVATVAGVVRPGTITLALPEGAATSRFQETSLAATSVDGSVDFQPLAPTVVATVPDGQASPTTSSTVTFQLAFSEPVIGLGVEDLVVDGEVGGRASVLSEDGGLTYTVTFTNLERAGDLTISLRAGAVENAYGVANAASNDVTVTFAPVRPTVTVEQSPAQADAAEVDGFVFDVVLSMPVSDLEESDLVIGGTAGATTVELVGDGTSYVATVRGAVRPGTVTLSLPEGAATGAFETASLASTSVDAEVTFAPPAPTATVEQGAEQEDPTSLGFVVFDVTFSHDVTGLDAADLVVGGTAGATSASLEGSGSSYRVSVFDMTSPGTVTVALGAGAAVDRYGLESLAATSADASVEFAPSAPTATITRDAAQPAVTSTQPFVFDVEFSAPVSGLDVDDVIVVGDTGASVVEVSAAGTPQSSGDAATALDVVAADELLYDWTVRVSGATSYGTVSIAIREDAVLSGYGVANEAIEASVDGTVLYAPAVVAPTPVAPAPVAPAPAAPAPIAPAPAAVHGSLPQTGADVSWLLLAAAMLLLAAGAGARRAARR</sequence>
<evidence type="ECO:0000256" key="1">
    <source>
        <dbReference type="ARBA" id="ARBA00022512"/>
    </source>
</evidence>
<protein>
    <recommendedName>
        <fullName evidence="6">Gram-positive cocci surface proteins LPxTG domain-containing protein</fullName>
    </recommendedName>
</protein>
<dbReference type="PANTHER" id="PTHR34677">
    <property type="match status" value="1"/>
</dbReference>
<organism evidence="7 8">
    <name type="scientific">Agrococcus versicolor</name>
    <dbReference type="NCBI Taxonomy" id="501482"/>
    <lineage>
        <taxon>Bacteria</taxon>
        <taxon>Bacillati</taxon>
        <taxon>Actinomycetota</taxon>
        <taxon>Actinomycetes</taxon>
        <taxon>Micrococcales</taxon>
        <taxon>Microbacteriaceae</taxon>
        <taxon>Agrococcus</taxon>
    </lineage>
</organism>
<keyword evidence="5" id="KW-0472">Membrane</keyword>
<dbReference type="EMBL" id="BAAAQT010000006">
    <property type="protein sequence ID" value="GAA2173814.1"/>
    <property type="molecule type" value="Genomic_DNA"/>
</dbReference>
<dbReference type="PANTHER" id="PTHR34677:SF3">
    <property type="entry name" value="BACTERIAL IG-LIKE DOMAIN-CONTAINING PROTEIN"/>
    <property type="match status" value="1"/>
</dbReference>
<evidence type="ECO:0000256" key="3">
    <source>
        <dbReference type="ARBA" id="ARBA00022729"/>
    </source>
</evidence>
<evidence type="ECO:0000313" key="8">
    <source>
        <dbReference type="Proteomes" id="UP001501599"/>
    </source>
</evidence>
<keyword evidence="2" id="KW-0964">Secreted</keyword>
<keyword evidence="1" id="KW-0134">Cell wall</keyword>
<dbReference type="PROSITE" id="PS50847">
    <property type="entry name" value="GRAM_POS_ANCHORING"/>
    <property type="match status" value="1"/>
</dbReference>
<comment type="caution">
    <text evidence="7">The sequence shown here is derived from an EMBL/GenBank/DDBJ whole genome shotgun (WGS) entry which is preliminary data.</text>
</comment>
<evidence type="ECO:0000256" key="5">
    <source>
        <dbReference type="SAM" id="Phobius"/>
    </source>
</evidence>
<evidence type="ECO:0000313" key="7">
    <source>
        <dbReference type="EMBL" id="GAA2173814.1"/>
    </source>
</evidence>
<evidence type="ECO:0000256" key="2">
    <source>
        <dbReference type="ARBA" id="ARBA00022525"/>
    </source>
</evidence>
<dbReference type="Proteomes" id="UP001501599">
    <property type="component" value="Unassembled WGS sequence"/>
</dbReference>
<keyword evidence="4" id="KW-0572">Peptidoglycan-anchor</keyword>